<proteinExistence type="predicted"/>
<name>A0ABN9VVQ2_9DINO</name>
<evidence type="ECO:0000313" key="2">
    <source>
        <dbReference type="Proteomes" id="UP001189429"/>
    </source>
</evidence>
<protein>
    <submittedName>
        <fullName evidence="1">Uncharacterized protein</fullName>
    </submittedName>
</protein>
<keyword evidence="2" id="KW-1185">Reference proteome</keyword>
<dbReference type="Proteomes" id="UP001189429">
    <property type="component" value="Unassembled WGS sequence"/>
</dbReference>
<accession>A0ABN9VVQ2</accession>
<organism evidence="1 2">
    <name type="scientific">Prorocentrum cordatum</name>
    <dbReference type="NCBI Taxonomy" id="2364126"/>
    <lineage>
        <taxon>Eukaryota</taxon>
        <taxon>Sar</taxon>
        <taxon>Alveolata</taxon>
        <taxon>Dinophyceae</taxon>
        <taxon>Prorocentrales</taxon>
        <taxon>Prorocentraceae</taxon>
        <taxon>Prorocentrum</taxon>
    </lineage>
</organism>
<evidence type="ECO:0000313" key="1">
    <source>
        <dbReference type="EMBL" id="CAK0876551.1"/>
    </source>
</evidence>
<dbReference type="EMBL" id="CAUYUJ010017637">
    <property type="protein sequence ID" value="CAK0876551.1"/>
    <property type="molecule type" value="Genomic_DNA"/>
</dbReference>
<sequence>MDCDEEGNANTTQIDYELPAPFEAIVPLKASPGLPQVTRRAALAARIVAWARSWLTSLFTNMVGSGFGQWMQWGIPSISDVLRYSELQHLRGSAEARREWRSTCVSAAGATAPSLGNNCGCVLVSSGSLGMICAFSNFGVLLLLISDNEMGSGECSYHVGPILTDEEFEAQ</sequence>
<reference evidence="1" key="1">
    <citation type="submission" date="2023-10" db="EMBL/GenBank/DDBJ databases">
        <authorList>
            <person name="Chen Y."/>
            <person name="Shah S."/>
            <person name="Dougan E. K."/>
            <person name="Thang M."/>
            <person name="Chan C."/>
        </authorList>
    </citation>
    <scope>NUCLEOTIDE SEQUENCE [LARGE SCALE GENOMIC DNA]</scope>
</reference>
<comment type="caution">
    <text evidence="1">The sequence shown here is derived from an EMBL/GenBank/DDBJ whole genome shotgun (WGS) entry which is preliminary data.</text>
</comment>
<gene>
    <name evidence="1" type="ORF">PCOR1329_LOCUS60867</name>
</gene>
<feature type="non-terminal residue" evidence="1">
    <location>
        <position position="171"/>
    </location>
</feature>